<organism evidence="2 3">
    <name type="scientific">Caballeronia novacaledonica</name>
    <dbReference type="NCBI Taxonomy" id="1544861"/>
    <lineage>
        <taxon>Bacteria</taxon>
        <taxon>Pseudomonadati</taxon>
        <taxon>Pseudomonadota</taxon>
        <taxon>Betaproteobacteria</taxon>
        <taxon>Burkholderiales</taxon>
        <taxon>Burkholderiaceae</taxon>
        <taxon>Caballeronia</taxon>
    </lineage>
</organism>
<keyword evidence="1" id="KW-0175">Coiled coil</keyword>
<dbReference type="AlphaFoldDB" id="A0AA37I9G4"/>
<evidence type="ECO:0000313" key="3">
    <source>
        <dbReference type="Proteomes" id="UP001055111"/>
    </source>
</evidence>
<evidence type="ECO:0000313" key="2">
    <source>
        <dbReference type="EMBL" id="GJH25253.1"/>
    </source>
</evidence>
<feature type="coiled-coil region" evidence="1">
    <location>
        <begin position="61"/>
        <end position="98"/>
    </location>
</feature>
<dbReference type="RefSeq" id="WP_238211802.1">
    <property type="nucleotide sequence ID" value="NZ_BPUS01000003.1"/>
</dbReference>
<protein>
    <submittedName>
        <fullName evidence="2">Uncharacterized protein</fullName>
    </submittedName>
</protein>
<dbReference type="Proteomes" id="UP001055111">
    <property type="component" value="Unassembled WGS sequence"/>
</dbReference>
<name>A0AA37I9G4_9BURK</name>
<evidence type="ECO:0000256" key="1">
    <source>
        <dbReference type="SAM" id="Coils"/>
    </source>
</evidence>
<gene>
    <name evidence="2" type="ORF">CBA19CS42_12075</name>
</gene>
<comment type="caution">
    <text evidence="2">The sequence shown here is derived from an EMBL/GenBank/DDBJ whole genome shotgun (WGS) entry which is preliminary data.</text>
</comment>
<dbReference type="EMBL" id="BPUS01000003">
    <property type="protein sequence ID" value="GJH25253.1"/>
    <property type="molecule type" value="Genomic_DNA"/>
</dbReference>
<reference evidence="2" key="1">
    <citation type="submission" date="2022-09" db="EMBL/GenBank/DDBJ databases">
        <title>Isolation and characterization of 3-chlorobenzoate degrading bacteria from soils in Shizuoka.</title>
        <authorList>
            <person name="Ifat A."/>
            <person name="Ogawa N."/>
            <person name="Kimbara K."/>
            <person name="Moriuchi R."/>
            <person name="Dohra H."/>
            <person name="Shintani M."/>
        </authorList>
    </citation>
    <scope>NUCLEOTIDE SEQUENCE</scope>
    <source>
        <strain evidence="2">19CS4-2</strain>
    </source>
</reference>
<proteinExistence type="predicted"/>
<sequence length="104" mass="11429">MTAQGNVTPISERVRLVIALTQINSDHLRSQSRVAGVEIELEGALAASPPEARTSQQCLNIEMLRERLHEANESMRALEEDRARLTAALADLEAAARRISEPGR</sequence>
<accession>A0AA37I9G4</accession>